<name>A0A8C7EN67_NEOVI</name>
<reference evidence="3" key="2">
    <citation type="submission" date="2025-09" db="UniProtKB">
        <authorList>
            <consortium name="Ensembl"/>
        </authorList>
    </citation>
    <scope>IDENTIFICATION</scope>
</reference>
<dbReference type="InterPro" id="IPR010982">
    <property type="entry name" value="Lambda_DNA-bd_dom_sf"/>
</dbReference>
<dbReference type="Gene3D" id="1.10.260.40">
    <property type="entry name" value="lambda repressor-like DNA-binding domains"/>
    <property type="match status" value="1"/>
</dbReference>
<evidence type="ECO:0000313" key="4">
    <source>
        <dbReference type="Proteomes" id="UP000694425"/>
    </source>
</evidence>
<protein>
    <recommendedName>
        <fullName evidence="2">POU-specific domain-containing protein</fullName>
    </recommendedName>
</protein>
<dbReference type="Proteomes" id="UP000694425">
    <property type="component" value="Unplaced"/>
</dbReference>
<dbReference type="Ensembl" id="ENSNVIT00000012837.1">
    <property type="protein sequence ID" value="ENSNVIP00000010960.1"/>
    <property type="gene ID" value="ENSNVIG00000008694.1"/>
</dbReference>
<dbReference type="PROSITE" id="PS51179">
    <property type="entry name" value="POU_3"/>
    <property type="match status" value="1"/>
</dbReference>
<reference evidence="3" key="1">
    <citation type="submission" date="2025-08" db="UniProtKB">
        <authorList>
            <consortium name="Ensembl"/>
        </authorList>
    </citation>
    <scope>IDENTIFICATION</scope>
</reference>
<dbReference type="SUPFAM" id="SSF47413">
    <property type="entry name" value="lambda repressor-like DNA-binding domains"/>
    <property type="match status" value="1"/>
</dbReference>
<dbReference type="GO" id="GO:0003700">
    <property type="term" value="F:DNA-binding transcription factor activity"/>
    <property type="evidence" value="ECO:0007669"/>
    <property type="project" value="InterPro"/>
</dbReference>
<dbReference type="InterPro" id="IPR000327">
    <property type="entry name" value="POU_dom"/>
</dbReference>
<keyword evidence="4" id="KW-1185">Reference proteome</keyword>
<proteinExistence type="predicted"/>
<accession>A0A8C7EN67</accession>
<organism evidence="3 4">
    <name type="scientific">Neovison vison</name>
    <name type="common">American mink</name>
    <name type="synonym">Mustela vison</name>
    <dbReference type="NCBI Taxonomy" id="452646"/>
    <lineage>
        <taxon>Eukaryota</taxon>
        <taxon>Metazoa</taxon>
        <taxon>Chordata</taxon>
        <taxon>Craniata</taxon>
        <taxon>Vertebrata</taxon>
        <taxon>Euteleostomi</taxon>
        <taxon>Mammalia</taxon>
        <taxon>Eutheria</taxon>
        <taxon>Laurasiatheria</taxon>
        <taxon>Carnivora</taxon>
        <taxon>Caniformia</taxon>
        <taxon>Musteloidea</taxon>
        <taxon>Mustelidae</taxon>
        <taxon>Mustelinae</taxon>
        <taxon>Neogale</taxon>
    </lineage>
</organism>
<comment type="subcellular location">
    <subcellularLocation>
        <location evidence="1">Nucleus</location>
    </subcellularLocation>
</comment>
<dbReference type="Pfam" id="PF00157">
    <property type="entry name" value="Pou"/>
    <property type="match status" value="1"/>
</dbReference>
<dbReference type="GO" id="GO:0003677">
    <property type="term" value="F:DNA binding"/>
    <property type="evidence" value="ECO:0007669"/>
    <property type="project" value="InterPro"/>
</dbReference>
<evidence type="ECO:0000256" key="1">
    <source>
        <dbReference type="ARBA" id="ARBA00004123"/>
    </source>
</evidence>
<dbReference type="GO" id="GO:0005634">
    <property type="term" value="C:nucleus"/>
    <property type="evidence" value="ECO:0007669"/>
    <property type="project" value="UniProtKB-SubCell"/>
</dbReference>
<evidence type="ECO:0000313" key="3">
    <source>
        <dbReference type="Ensembl" id="ENSNVIP00000010960.1"/>
    </source>
</evidence>
<dbReference type="GeneTree" id="ENSGT01120000274090"/>
<feature type="domain" description="POU-specific" evidence="2">
    <location>
        <begin position="1"/>
        <end position="64"/>
    </location>
</feature>
<dbReference type="AlphaFoldDB" id="A0A8C7EN67"/>
<evidence type="ECO:0000259" key="2">
    <source>
        <dbReference type="PROSITE" id="PS51179"/>
    </source>
</evidence>
<sequence length="64" mass="7187">IKVLLKDLKQFAKPLRQKRITLGYTQAHVGLILKILLGRCFPPRCSLLVSLLVSTVGSYPKQPK</sequence>